<dbReference type="Pfam" id="PF00069">
    <property type="entry name" value="Pkinase"/>
    <property type="match status" value="1"/>
</dbReference>
<sequence>MIDEDGVESLDGKKVAALKIESNAVEGGSAIKLEMQVLSLVTDNGKTPTPHVPLISHAAKRTKFCYLVMTLLGDNLKYLKQACKNERMTEKTWSRVGVQCLYGLKLVHDKGFVHRDIKPNNFVLGHRDDAERARIVHVLDFGLSRQYAYMNKTTGEFTARKARGTAEFRGTLRYVSPNVHFKLEQGRQDDLWSLFYVLIELHCGLPWQTDRDKSMVEEKKCHMSDKDVCLNFPAEMHCVLPHLRECNVYTRPDYSLYYGALLKVMKRTGTKPTDPYDWETPEDVKKVLAKNSKSAAWEEASEFFNSDPVKINEAPTRKTADKNQTKLVASNKDKENLSLKTVYRGGEAEEKEDEQL</sequence>
<dbReference type="PROSITE" id="PS00108">
    <property type="entry name" value="PROTEIN_KINASE_ST"/>
    <property type="match status" value="1"/>
</dbReference>
<feature type="region of interest" description="Disordered" evidence="2">
    <location>
        <begin position="308"/>
        <end position="333"/>
    </location>
</feature>
<dbReference type="EC" id="2.7.11.1" evidence="1"/>
<dbReference type="SUPFAM" id="SSF56112">
    <property type="entry name" value="Protein kinase-like (PK-like)"/>
    <property type="match status" value="1"/>
</dbReference>
<dbReference type="GO" id="GO:0005524">
    <property type="term" value="F:ATP binding"/>
    <property type="evidence" value="ECO:0007669"/>
    <property type="project" value="InterPro"/>
</dbReference>
<evidence type="ECO:0000256" key="1">
    <source>
        <dbReference type="ARBA" id="ARBA00012513"/>
    </source>
</evidence>
<reference evidence="4 5" key="1">
    <citation type="journal article" date="2017" name="Curr. Biol.">
        <title>Genome architecture and evolution of a unichromosomal asexual nematode.</title>
        <authorList>
            <person name="Fradin H."/>
            <person name="Zegar C."/>
            <person name="Gutwein M."/>
            <person name="Lucas J."/>
            <person name="Kovtun M."/>
            <person name="Corcoran D."/>
            <person name="Baugh L.R."/>
            <person name="Kiontke K."/>
            <person name="Gunsalus K."/>
            <person name="Fitch D.H."/>
            <person name="Piano F."/>
        </authorList>
    </citation>
    <scope>NUCLEOTIDE SEQUENCE [LARGE SCALE GENOMIC DNA]</scope>
    <source>
        <strain evidence="4">PF1309</strain>
    </source>
</reference>
<evidence type="ECO:0000256" key="2">
    <source>
        <dbReference type="SAM" id="MobiDB-lite"/>
    </source>
</evidence>
<dbReference type="STRING" id="2018661.A0A2A2JQT5"/>
<dbReference type="InterPro" id="IPR011009">
    <property type="entry name" value="Kinase-like_dom_sf"/>
</dbReference>
<proteinExistence type="predicted"/>
<protein>
    <recommendedName>
        <fullName evidence="1">non-specific serine/threonine protein kinase</fullName>
        <ecNumber evidence="1">2.7.11.1</ecNumber>
    </recommendedName>
</protein>
<dbReference type="InterPro" id="IPR008271">
    <property type="entry name" value="Ser/Thr_kinase_AS"/>
</dbReference>
<dbReference type="AlphaFoldDB" id="A0A2A2JQT5"/>
<comment type="caution">
    <text evidence="4">The sequence shown here is derived from an EMBL/GenBank/DDBJ whole genome shotgun (WGS) entry which is preliminary data.</text>
</comment>
<dbReference type="PANTHER" id="PTHR11909">
    <property type="entry name" value="CASEIN KINASE-RELATED"/>
    <property type="match status" value="1"/>
</dbReference>
<dbReference type="GO" id="GO:0004674">
    <property type="term" value="F:protein serine/threonine kinase activity"/>
    <property type="evidence" value="ECO:0007669"/>
    <property type="project" value="UniProtKB-EC"/>
</dbReference>
<feature type="compositionally biased region" description="Basic and acidic residues" evidence="2">
    <location>
        <begin position="315"/>
        <end position="324"/>
    </location>
</feature>
<dbReference type="SMART" id="SM00220">
    <property type="entry name" value="S_TKc"/>
    <property type="match status" value="1"/>
</dbReference>
<dbReference type="InterPro" id="IPR050235">
    <property type="entry name" value="CK1_Ser-Thr_kinase"/>
</dbReference>
<evidence type="ECO:0000259" key="3">
    <source>
        <dbReference type="PROSITE" id="PS50011"/>
    </source>
</evidence>
<organism evidence="4 5">
    <name type="scientific">Diploscapter pachys</name>
    <dbReference type="NCBI Taxonomy" id="2018661"/>
    <lineage>
        <taxon>Eukaryota</taxon>
        <taxon>Metazoa</taxon>
        <taxon>Ecdysozoa</taxon>
        <taxon>Nematoda</taxon>
        <taxon>Chromadorea</taxon>
        <taxon>Rhabditida</taxon>
        <taxon>Rhabditina</taxon>
        <taxon>Rhabditomorpha</taxon>
        <taxon>Rhabditoidea</taxon>
        <taxon>Rhabditidae</taxon>
        <taxon>Diploscapter</taxon>
    </lineage>
</organism>
<dbReference type="Gene3D" id="1.10.510.10">
    <property type="entry name" value="Transferase(Phosphotransferase) domain 1"/>
    <property type="match status" value="1"/>
</dbReference>
<name>A0A2A2JQT5_9BILA</name>
<gene>
    <name evidence="4" type="ORF">WR25_04949</name>
</gene>
<dbReference type="PROSITE" id="PS50011">
    <property type="entry name" value="PROTEIN_KINASE_DOM"/>
    <property type="match status" value="1"/>
</dbReference>
<evidence type="ECO:0000313" key="4">
    <source>
        <dbReference type="EMBL" id="PAV64045.1"/>
    </source>
</evidence>
<dbReference type="Proteomes" id="UP000218231">
    <property type="component" value="Unassembled WGS sequence"/>
</dbReference>
<feature type="domain" description="Protein kinase" evidence="3">
    <location>
        <begin position="1"/>
        <end position="265"/>
    </location>
</feature>
<dbReference type="InterPro" id="IPR000719">
    <property type="entry name" value="Prot_kinase_dom"/>
</dbReference>
<evidence type="ECO:0000313" key="5">
    <source>
        <dbReference type="Proteomes" id="UP000218231"/>
    </source>
</evidence>
<dbReference type="EMBL" id="LIAE01010286">
    <property type="protein sequence ID" value="PAV64045.1"/>
    <property type="molecule type" value="Genomic_DNA"/>
</dbReference>
<accession>A0A2A2JQT5</accession>
<dbReference type="OrthoDB" id="5979581at2759"/>
<keyword evidence="5" id="KW-1185">Reference proteome</keyword>